<gene>
    <name evidence="2" type="primary">HaOG202150</name>
    <name evidence="2" type="ORF">B5X24_HaOG202150</name>
</gene>
<keyword evidence="1" id="KW-0472">Membrane</keyword>
<reference evidence="2 3" key="1">
    <citation type="journal article" date="2017" name="BMC Biol.">
        <title>Genomic innovations, transcriptional plasticity and gene loss underlying the evolution and divergence of two highly polyphagous and invasive Helicoverpa pest species.</title>
        <authorList>
            <person name="Pearce S.L."/>
            <person name="Clarke D.F."/>
            <person name="East P.D."/>
            <person name="Elfekih S."/>
            <person name="Gordon K.H."/>
            <person name="Jermiin L.S."/>
            <person name="McGaughran A."/>
            <person name="Oakeshott J.G."/>
            <person name="Papanikolaou A."/>
            <person name="Perera O.P."/>
            <person name="Rane R.V."/>
            <person name="Richards S."/>
            <person name="Tay W.T."/>
            <person name="Walsh T.K."/>
            <person name="Anderson A."/>
            <person name="Anderson C.J."/>
            <person name="Asgari S."/>
            <person name="Board P.G."/>
            <person name="Bretschneider A."/>
            <person name="Campbell P.M."/>
            <person name="Chertemps T."/>
            <person name="Christeller J.T."/>
            <person name="Coppin C.W."/>
            <person name="Downes S.J."/>
            <person name="Duan G."/>
            <person name="Farnsworth C.A."/>
            <person name="Good R.T."/>
            <person name="Han L.B."/>
            <person name="Han Y.C."/>
            <person name="Hatje K."/>
            <person name="Horne I."/>
            <person name="Huang Y.P."/>
            <person name="Hughes D.S."/>
            <person name="Jacquin-Joly E."/>
            <person name="James W."/>
            <person name="Jhangiani S."/>
            <person name="Kollmar M."/>
            <person name="Kuwar S.S."/>
            <person name="Li S."/>
            <person name="Liu N.Y."/>
            <person name="Maibeche M.T."/>
            <person name="Miller J.R."/>
            <person name="Montagne N."/>
            <person name="Perry T."/>
            <person name="Qu J."/>
            <person name="Song S.V."/>
            <person name="Sutton G.G."/>
            <person name="Vogel H."/>
            <person name="Walenz B.P."/>
            <person name="Xu W."/>
            <person name="Zhang H.J."/>
            <person name="Zou Z."/>
            <person name="Batterham P."/>
            <person name="Edwards O.R."/>
            <person name="Feyereisen R."/>
            <person name="Gibbs R.A."/>
            <person name="Heckel D.G."/>
            <person name="McGrath A."/>
            <person name="Robin C."/>
            <person name="Scherer S.E."/>
            <person name="Worley K.C."/>
            <person name="Wu Y.D."/>
        </authorList>
    </citation>
    <scope>NUCLEOTIDE SEQUENCE [LARGE SCALE GENOMIC DNA]</scope>
    <source>
        <strain evidence="2">Harm_GR_Male_#8</strain>
        <tissue evidence="2">Whole organism</tissue>
    </source>
</reference>
<accession>A0A2W1BXV6</accession>
<organism evidence="2 3">
    <name type="scientific">Helicoverpa armigera</name>
    <name type="common">Cotton bollworm</name>
    <name type="synonym">Heliothis armigera</name>
    <dbReference type="NCBI Taxonomy" id="29058"/>
    <lineage>
        <taxon>Eukaryota</taxon>
        <taxon>Metazoa</taxon>
        <taxon>Ecdysozoa</taxon>
        <taxon>Arthropoda</taxon>
        <taxon>Hexapoda</taxon>
        <taxon>Insecta</taxon>
        <taxon>Pterygota</taxon>
        <taxon>Neoptera</taxon>
        <taxon>Endopterygota</taxon>
        <taxon>Lepidoptera</taxon>
        <taxon>Glossata</taxon>
        <taxon>Ditrysia</taxon>
        <taxon>Noctuoidea</taxon>
        <taxon>Noctuidae</taxon>
        <taxon>Heliothinae</taxon>
        <taxon>Helicoverpa</taxon>
    </lineage>
</organism>
<evidence type="ECO:0000313" key="3">
    <source>
        <dbReference type="Proteomes" id="UP000249218"/>
    </source>
</evidence>
<feature type="transmembrane region" description="Helical" evidence="1">
    <location>
        <begin position="12"/>
        <end position="30"/>
    </location>
</feature>
<proteinExistence type="predicted"/>
<dbReference type="Proteomes" id="UP000249218">
    <property type="component" value="Unassembled WGS sequence"/>
</dbReference>
<evidence type="ECO:0000313" key="2">
    <source>
        <dbReference type="EMBL" id="PZC78485.1"/>
    </source>
</evidence>
<name>A0A2W1BXV6_HELAM</name>
<keyword evidence="1" id="KW-0812">Transmembrane</keyword>
<keyword evidence="1" id="KW-1133">Transmembrane helix</keyword>
<dbReference type="AlphaFoldDB" id="A0A2W1BXV6"/>
<dbReference type="EMBL" id="KZ149902">
    <property type="protein sequence ID" value="PZC78485.1"/>
    <property type="molecule type" value="Genomic_DNA"/>
</dbReference>
<sequence length="79" mass="9083">MPAILVEVDEVVGNIMILLLGYLLKGQYNYKFRVTRQRWNNEVNPSGKTWGVGRDKKRDGTRTPTVLGTYPVLDFELKI</sequence>
<evidence type="ECO:0000256" key="1">
    <source>
        <dbReference type="SAM" id="Phobius"/>
    </source>
</evidence>
<protein>
    <submittedName>
        <fullName evidence="2">Uncharacterized protein</fullName>
    </submittedName>
</protein>
<keyword evidence="3" id="KW-1185">Reference proteome</keyword>